<accession>A0A066ZTI4</accession>
<dbReference type="RefSeq" id="WP_029909991.1">
    <property type="nucleotide sequence ID" value="NZ_AP020335.1"/>
</dbReference>
<sequence>MWDFMNMHGYYGGGFMWLWFLLIILVVVLFLVPLIRNNSVQNSRPKDSALEILEKRFARGEINEDEYKSMKQTLEND</sequence>
<reference evidence="3 4" key="1">
    <citation type="submission" date="2014-04" db="EMBL/GenBank/DDBJ databases">
        <title>Draft genome sequence of Hydrogenovibrio marinus MH-110, a model organism for aerobic H2 metabolism.</title>
        <authorList>
            <person name="Cha H.J."/>
            <person name="Jo B.H."/>
            <person name="Hwang B.H."/>
        </authorList>
    </citation>
    <scope>NUCLEOTIDE SEQUENCE [LARGE SCALE GENOMIC DNA]</scope>
    <source>
        <strain evidence="3 4">MH-110</strain>
    </source>
</reference>
<dbReference type="InterPro" id="IPR018649">
    <property type="entry name" value="SHOCT"/>
</dbReference>
<gene>
    <name evidence="3" type="ORF">EI16_04620</name>
</gene>
<dbReference type="Proteomes" id="UP000027341">
    <property type="component" value="Unassembled WGS sequence"/>
</dbReference>
<proteinExistence type="predicted"/>
<keyword evidence="1" id="KW-0472">Membrane</keyword>
<keyword evidence="4" id="KW-1185">Reference proteome</keyword>
<keyword evidence="1" id="KW-0812">Transmembrane</keyword>
<feature type="transmembrane region" description="Helical" evidence="1">
    <location>
        <begin position="15"/>
        <end position="35"/>
    </location>
</feature>
<dbReference type="AlphaFoldDB" id="A0A066ZTI4"/>
<protein>
    <recommendedName>
        <fullName evidence="2">SHOCT domain-containing protein</fullName>
    </recommendedName>
</protein>
<organism evidence="3 4">
    <name type="scientific">Hydrogenovibrio marinus</name>
    <dbReference type="NCBI Taxonomy" id="28885"/>
    <lineage>
        <taxon>Bacteria</taxon>
        <taxon>Pseudomonadati</taxon>
        <taxon>Pseudomonadota</taxon>
        <taxon>Gammaproteobacteria</taxon>
        <taxon>Thiotrichales</taxon>
        <taxon>Piscirickettsiaceae</taxon>
        <taxon>Hydrogenovibrio</taxon>
    </lineage>
</organism>
<evidence type="ECO:0000313" key="4">
    <source>
        <dbReference type="Proteomes" id="UP000027341"/>
    </source>
</evidence>
<evidence type="ECO:0000313" key="3">
    <source>
        <dbReference type="EMBL" id="KDN95589.1"/>
    </source>
</evidence>
<evidence type="ECO:0000259" key="2">
    <source>
        <dbReference type="Pfam" id="PF09851"/>
    </source>
</evidence>
<dbReference type="EMBL" id="JMIU01000001">
    <property type="protein sequence ID" value="KDN95589.1"/>
    <property type="molecule type" value="Genomic_DNA"/>
</dbReference>
<dbReference type="STRING" id="28885.EI16_04620"/>
<evidence type="ECO:0000256" key="1">
    <source>
        <dbReference type="SAM" id="Phobius"/>
    </source>
</evidence>
<dbReference type="Pfam" id="PF09851">
    <property type="entry name" value="SHOCT"/>
    <property type="match status" value="1"/>
</dbReference>
<keyword evidence="1" id="KW-1133">Transmembrane helix</keyword>
<name>A0A066ZTI4_HYDMR</name>
<feature type="domain" description="SHOCT" evidence="2">
    <location>
        <begin position="48"/>
        <end position="74"/>
    </location>
</feature>
<comment type="caution">
    <text evidence="3">The sequence shown here is derived from an EMBL/GenBank/DDBJ whole genome shotgun (WGS) entry which is preliminary data.</text>
</comment>